<keyword evidence="8" id="KW-1185">Reference proteome</keyword>
<dbReference type="AlphaFoldDB" id="A0A2J7ZIN5"/>
<keyword evidence="4" id="KW-0378">Hydrolase</keyword>
<evidence type="ECO:0000256" key="2">
    <source>
        <dbReference type="ARBA" id="ARBA00022438"/>
    </source>
</evidence>
<feature type="compositionally biased region" description="Gly residues" evidence="5">
    <location>
        <begin position="65"/>
        <end position="95"/>
    </location>
</feature>
<dbReference type="Proteomes" id="UP000236333">
    <property type="component" value="Unassembled WGS sequence"/>
</dbReference>
<evidence type="ECO:0000256" key="5">
    <source>
        <dbReference type="SAM" id="MobiDB-lite"/>
    </source>
</evidence>
<evidence type="ECO:0000313" key="7">
    <source>
        <dbReference type="EMBL" id="PNH00126.1"/>
    </source>
</evidence>
<feature type="region of interest" description="Disordered" evidence="5">
    <location>
        <begin position="29"/>
        <end position="107"/>
    </location>
</feature>
<comment type="similarity">
    <text evidence="1">Belongs to the peptidase M17 family.</text>
</comment>
<evidence type="ECO:0000256" key="4">
    <source>
        <dbReference type="ARBA" id="ARBA00022801"/>
    </source>
</evidence>
<keyword evidence="2 7" id="KW-0031">Aminopeptidase</keyword>
<dbReference type="OrthoDB" id="412814at2759"/>
<dbReference type="PANTHER" id="PTHR11963:SF23">
    <property type="entry name" value="CYTOSOL AMINOPEPTIDASE"/>
    <property type="match status" value="1"/>
</dbReference>
<feature type="region of interest" description="Disordered" evidence="5">
    <location>
        <begin position="189"/>
        <end position="220"/>
    </location>
</feature>
<feature type="compositionally biased region" description="Gly residues" evidence="5">
    <location>
        <begin position="195"/>
        <end position="204"/>
    </location>
</feature>
<dbReference type="GO" id="GO:0030145">
    <property type="term" value="F:manganese ion binding"/>
    <property type="evidence" value="ECO:0007669"/>
    <property type="project" value="InterPro"/>
</dbReference>
<dbReference type="SUPFAM" id="SSF53187">
    <property type="entry name" value="Zn-dependent exopeptidases"/>
    <property type="match status" value="1"/>
</dbReference>
<protein>
    <submittedName>
        <fullName evidence="7">Putative cytosol aminopeptidase</fullName>
    </submittedName>
</protein>
<dbReference type="GO" id="GO:0070006">
    <property type="term" value="F:metalloaminopeptidase activity"/>
    <property type="evidence" value="ECO:0007669"/>
    <property type="project" value="InterPro"/>
</dbReference>
<dbReference type="Gene3D" id="3.40.630.10">
    <property type="entry name" value="Zn peptidases"/>
    <property type="match status" value="1"/>
</dbReference>
<sequence length="303" mass="30777">AVRCIVVPTAPPTGLLMDRAFFTRESYRRSHEALPHRTAPQQQQQQQAQQQARPPPQPDAASSAGGDGDGSCASRGGGGSADVGGGGGGGGGGSCTSGRARGSSGSGGGWLAELEGLSCMGEAFKREALYPAIHDAGPLEMWLFLCGLTDVAFGFRTWGKRRVAGAQTNSTAASTAAAGDAATAAPARAAAVGAAPGGGGNGGPRGEREEPPDGRPAKRQQTDLGYLVEAPPNVCTPTHIAEAAAHIAARAPDVFTLKVYEKEECMAMGMGLFLGVAEASAEPPKFIHLKYTPKGGASRKIAI</sequence>
<proteinExistence type="inferred from homology"/>
<dbReference type="InterPro" id="IPR011356">
    <property type="entry name" value="Leucine_aapep/pepB"/>
</dbReference>
<feature type="compositionally biased region" description="Basic and acidic residues" evidence="5">
    <location>
        <begin position="205"/>
        <end position="216"/>
    </location>
</feature>
<evidence type="ECO:0000259" key="6">
    <source>
        <dbReference type="Pfam" id="PF00883"/>
    </source>
</evidence>
<reference evidence="7 8" key="1">
    <citation type="journal article" date="2017" name="Mol. Biol. Evol.">
        <title>The 4-celled Tetrabaena socialis nuclear genome reveals the essential components for genetic control of cell number at the origin of multicellularity in the volvocine lineage.</title>
        <authorList>
            <person name="Featherston J."/>
            <person name="Arakaki Y."/>
            <person name="Hanschen E.R."/>
            <person name="Ferris P.J."/>
            <person name="Michod R.E."/>
            <person name="Olson B.J.S.C."/>
            <person name="Nozaki H."/>
            <person name="Durand P.M."/>
        </authorList>
    </citation>
    <scope>NUCLEOTIDE SEQUENCE [LARGE SCALE GENOMIC DNA]</scope>
    <source>
        <strain evidence="7 8">NIES-571</strain>
    </source>
</reference>
<gene>
    <name evidence="7" type="ORF">TSOC_014067</name>
</gene>
<evidence type="ECO:0000313" key="8">
    <source>
        <dbReference type="Proteomes" id="UP000236333"/>
    </source>
</evidence>
<feature type="non-terminal residue" evidence="7">
    <location>
        <position position="1"/>
    </location>
</feature>
<name>A0A2J7ZIN5_9CHLO</name>
<dbReference type="GO" id="GO:0005737">
    <property type="term" value="C:cytoplasm"/>
    <property type="evidence" value="ECO:0007669"/>
    <property type="project" value="InterPro"/>
</dbReference>
<feature type="non-terminal residue" evidence="7">
    <location>
        <position position="303"/>
    </location>
</feature>
<feature type="compositionally biased region" description="Low complexity" evidence="5">
    <location>
        <begin position="39"/>
        <end position="52"/>
    </location>
</feature>
<evidence type="ECO:0000256" key="3">
    <source>
        <dbReference type="ARBA" id="ARBA00022670"/>
    </source>
</evidence>
<dbReference type="Pfam" id="PF00883">
    <property type="entry name" value="Peptidase_M17"/>
    <property type="match status" value="1"/>
</dbReference>
<keyword evidence="3" id="KW-0645">Protease</keyword>
<dbReference type="InterPro" id="IPR000819">
    <property type="entry name" value="Peptidase_M17_C"/>
</dbReference>
<evidence type="ECO:0000256" key="1">
    <source>
        <dbReference type="ARBA" id="ARBA00009528"/>
    </source>
</evidence>
<dbReference type="GO" id="GO:0006508">
    <property type="term" value="P:proteolysis"/>
    <property type="evidence" value="ECO:0007669"/>
    <property type="project" value="UniProtKB-KW"/>
</dbReference>
<dbReference type="PANTHER" id="PTHR11963">
    <property type="entry name" value="LEUCINE AMINOPEPTIDASE-RELATED"/>
    <property type="match status" value="1"/>
</dbReference>
<comment type="caution">
    <text evidence="7">The sequence shown here is derived from an EMBL/GenBank/DDBJ whole genome shotgun (WGS) entry which is preliminary data.</text>
</comment>
<organism evidence="7 8">
    <name type="scientific">Tetrabaena socialis</name>
    <dbReference type="NCBI Taxonomy" id="47790"/>
    <lineage>
        <taxon>Eukaryota</taxon>
        <taxon>Viridiplantae</taxon>
        <taxon>Chlorophyta</taxon>
        <taxon>core chlorophytes</taxon>
        <taxon>Chlorophyceae</taxon>
        <taxon>CS clade</taxon>
        <taxon>Chlamydomonadales</taxon>
        <taxon>Tetrabaenaceae</taxon>
        <taxon>Tetrabaena</taxon>
    </lineage>
</organism>
<feature type="domain" description="Cytosol aminopeptidase" evidence="6">
    <location>
        <begin position="227"/>
        <end position="302"/>
    </location>
</feature>
<dbReference type="EMBL" id="PGGS01001685">
    <property type="protein sequence ID" value="PNH00126.1"/>
    <property type="molecule type" value="Genomic_DNA"/>
</dbReference>
<accession>A0A2J7ZIN5</accession>